<feature type="transmembrane region" description="Helical" evidence="11">
    <location>
        <begin position="113"/>
        <end position="134"/>
    </location>
</feature>
<feature type="transmembrane region" description="Helical" evidence="11">
    <location>
        <begin position="335"/>
        <end position="355"/>
    </location>
</feature>
<dbReference type="Pfam" id="PF00999">
    <property type="entry name" value="Na_H_Exchanger"/>
    <property type="match status" value="1"/>
</dbReference>
<feature type="transmembrane region" description="Helical" evidence="11">
    <location>
        <begin position="6"/>
        <end position="23"/>
    </location>
</feature>
<dbReference type="GO" id="GO:0005886">
    <property type="term" value="C:plasma membrane"/>
    <property type="evidence" value="ECO:0007669"/>
    <property type="project" value="TreeGrafter"/>
</dbReference>
<dbReference type="PANTHER" id="PTHR46157">
    <property type="entry name" value="K(+) EFFLUX ANTIPORTER 3, CHLOROPLASTIC"/>
    <property type="match status" value="1"/>
</dbReference>
<keyword evidence="5" id="KW-0633">Potassium transport</keyword>
<dbReference type="InterPro" id="IPR003148">
    <property type="entry name" value="RCK_N"/>
</dbReference>
<evidence type="ECO:0000313" key="14">
    <source>
        <dbReference type="Proteomes" id="UP000326695"/>
    </source>
</evidence>
<evidence type="ECO:0000256" key="4">
    <source>
        <dbReference type="ARBA" id="ARBA00022449"/>
    </source>
</evidence>
<dbReference type="FunFam" id="3.40.50.720:FF:000036">
    <property type="entry name" value="Glutathione-regulated potassium-efflux system protein KefB"/>
    <property type="match status" value="1"/>
</dbReference>
<feature type="transmembrane region" description="Helical" evidence="11">
    <location>
        <begin position="146"/>
        <end position="169"/>
    </location>
</feature>
<dbReference type="GO" id="GO:0012505">
    <property type="term" value="C:endomembrane system"/>
    <property type="evidence" value="ECO:0007669"/>
    <property type="project" value="UniProtKB-SubCell"/>
</dbReference>
<dbReference type="NCBIfam" id="TIGR00932">
    <property type="entry name" value="2a37"/>
    <property type="match status" value="1"/>
</dbReference>
<dbReference type="PROSITE" id="PS51201">
    <property type="entry name" value="RCK_N"/>
    <property type="match status" value="1"/>
</dbReference>
<dbReference type="InterPro" id="IPR004771">
    <property type="entry name" value="K/H_exchanger"/>
</dbReference>
<dbReference type="GO" id="GO:1902600">
    <property type="term" value="P:proton transmembrane transport"/>
    <property type="evidence" value="ECO:0007669"/>
    <property type="project" value="InterPro"/>
</dbReference>
<evidence type="ECO:0000256" key="11">
    <source>
        <dbReference type="SAM" id="Phobius"/>
    </source>
</evidence>
<evidence type="ECO:0000256" key="2">
    <source>
        <dbReference type="ARBA" id="ARBA00005551"/>
    </source>
</evidence>
<dbReference type="InterPro" id="IPR036291">
    <property type="entry name" value="NAD(P)-bd_dom_sf"/>
</dbReference>
<comment type="subcellular location">
    <subcellularLocation>
        <location evidence="1">Endomembrane system</location>
        <topology evidence="1">Multi-pass membrane protein</topology>
    </subcellularLocation>
</comment>
<keyword evidence="14" id="KW-1185">Reference proteome</keyword>
<feature type="transmembrane region" description="Helical" evidence="11">
    <location>
        <begin position="189"/>
        <end position="211"/>
    </location>
</feature>
<feature type="transmembrane region" description="Helical" evidence="11">
    <location>
        <begin position="85"/>
        <end position="107"/>
    </location>
</feature>
<feature type="transmembrane region" description="Helical" evidence="11">
    <location>
        <begin position="232"/>
        <end position="259"/>
    </location>
</feature>
<feature type="transmembrane region" description="Helical" evidence="11">
    <location>
        <begin position="309"/>
        <end position="329"/>
    </location>
</feature>
<dbReference type="GO" id="GO:0015297">
    <property type="term" value="F:antiporter activity"/>
    <property type="evidence" value="ECO:0007669"/>
    <property type="project" value="UniProtKB-KW"/>
</dbReference>
<keyword evidence="8 11" id="KW-1133">Transmembrane helix</keyword>
<dbReference type="Gene3D" id="3.40.50.720">
    <property type="entry name" value="NAD(P)-binding Rossmann-like Domain"/>
    <property type="match status" value="1"/>
</dbReference>
<dbReference type="PANTHER" id="PTHR46157:SF4">
    <property type="entry name" value="K(+) EFFLUX ANTIPORTER 3, CHLOROPLASTIC"/>
    <property type="match status" value="1"/>
</dbReference>
<dbReference type="KEGG" id="eex:EZJ17_05615"/>
<dbReference type="InterPro" id="IPR038770">
    <property type="entry name" value="Na+/solute_symporter_sf"/>
</dbReference>
<dbReference type="RefSeq" id="WP_067438606.1">
    <property type="nucleotide sequence ID" value="NZ_CP038018.1"/>
</dbReference>
<feature type="transmembrane region" description="Helical" evidence="11">
    <location>
        <begin position="279"/>
        <end position="297"/>
    </location>
</feature>
<comment type="similarity">
    <text evidence="2">Belongs to the monovalent cation:proton antiporter 2 (CPA2) transporter (TC 2.A.37) family.</text>
</comment>
<feature type="transmembrane region" description="Helical" evidence="11">
    <location>
        <begin position="30"/>
        <end position="48"/>
    </location>
</feature>
<feature type="transmembrane region" description="Helical" evidence="11">
    <location>
        <begin position="54"/>
        <end position="73"/>
    </location>
</feature>
<evidence type="ECO:0000259" key="12">
    <source>
        <dbReference type="PROSITE" id="PS51201"/>
    </source>
</evidence>
<dbReference type="InterPro" id="IPR006153">
    <property type="entry name" value="Cation/H_exchanger_TM"/>
</dbReference>
<evidence type="ECO:0000256" key="8">
    <source>
        <dbReference type="ARBA" id="ARBA00022989"/>
    </source>
</evidence>
<evidence type="ECO:0000256" key="3">
    <source>
        <dbReference type="ARBA" id="ARBA00022448"/>
    </source>
</evidence>
<keyword evidence="10 11" id="KW-0472">Membrane</keyword>
<proteinExistence type="inferred from homology"/>
<evidence type="ECO:0000256" key="9">
    <source>
        <dbReference type="ARBA" id="ARBA00023065"/>
    </source>
</evidence>
<gene>
    <name evidence="13" type="ORF">EZJ17_05615</name>
</gene>
<evidence type="ECO:0000256" key="1">
    <source>
        <dbReference type="ARBA" id="ARBA00004127"/>
    </source>
</evidence>
<keyword evidence="4" id="KW-0050">Antiport</keyword>
<dbReference type="Gene3D" id="1.20.1530.20">
    <property type="match status" value="1"/>
</dbReference>
<organism evidence="13 14">
    <name type="scientific">Eikenella exigua</name>
    <dbReference type="NCBI Taxonomy" id="2528037"/>
    <lineage>
        <taxon>Bacteria</taxon>
        <taxon>Pseudomonadati</taxon>
        <taxon>Pseudomonadota</taxon>
        <taxon>Betaproteobacteria</taxon>
        <taxon>Neisseriales</taxon>
        <taxon>Neisseriaceae</taxon>
        <taxon>Eikenella</taxon>
    </lineage>
</organism>
<keyword evidence="7" id="KW-0630">Potassium</keyword>
<dbReference type="GO" id="GO:0006813">
    <property type="term" value="P:potassium ion transport"/>
    <property type="evidence" value="ECO:0007669"/>
    <property type="project" value="UniProtKB-KW"/>
</dbReference>
<dbReference type="Proteomes" id="UP000326695">
    <property type="component" value="Chromosome"/>
</dbReference>
<name>A0AAX1F7U6_9NEIS</name>
<evidence type="ECO:0000256" key="5">
    <source>
        <dbReference type="ARBA" id="ARBA00022538"/>
    </source>
</evidence>
<sequence length="629" mass="69149">MTSILPYTFIYLAFAVAAVLTSKKLGLGSVLGYLMAGIAIGPILGLTSKETESIQHVAEFGVVMMLFLVGLELAPQKLWQLRHKLLGLGGLQVLLSIAVIAGITVTIGKSWQMGIAVGCILALSSTAIVLQTFNEKNLMRSPGGQAGFAILLFQDVAAIPMLALLPLLAATHHHQSNQHTTNLLANQPGWVLATVSIAAILAIAVSVRYLVPRMFCFISKVRLNEMFTMFTLALVVGIATLMSLIGLSPALGAFVAGVALANNSYRHEMESHLEPFKGLLLGLFFITVGAGMNFTLLSKEFWVVSTITLATLAVKGSILFILGLLFRLPRMGSKLLALSLAQAGEFGFVLLSIARQSHVLPRAMADRISLVVALSMLLTPLLFIFYDKVITPRGIVEENQERPQDMIEEENPIILLGHGRFGQQINNMLTACGFHTTVIDYQADTVEGLTKYGSKTYYGDATRPELLNSIGLAHAKLLIICIGNLEQATEIVEFVQRHYPNLPIITRAHDRIHAYYLHHAGANYIIRETVDAAIRSGRLALEKLGINPEKAQELSEFYAARDRYQMDKMAEEYNPDLPIFANEPLLQTAREIDAETAQMMQAILRGESVEWQEDPESWTRLKKKPHLNH</sequence>
<evidence type="ECO:0000256" key="7">
    <source>
        <dbReference type="ARBA" id="ARBA00022958"/>
    </source>
</evidence>
<evidence type="ECO:0000313" key="13">
    <source>
        <dbReference type="EMBL" id="QED92148.1"/>
    </source>
</evidence>
<feature type="transmembrane region" description="Helical" evidence="11">
    <location>
        <begin position="367"/>
        <end position="386"/>
    </location>
</feature>
<evidence type="ECO:0000256" key="10">
    <source>
        <dbReference type="ARBA" id="ARBA00023136"/>
    </source>
</evidence>
<keyword evidence="3" id="KW-0813">Transport</keyword>
<reference evidence="14" key="1">
    <citation type="journal article" date="2019" name="J. Anim. Genet.">
        <title>Description and whole genome sequencing of Eikenella exigua sp. nov., isolated from brain abscess and blood.</title>
        <authorList>
            <person name="Stormo K.A."/>
            <person name="Nygaard R.M."/>
            <person name="Bruvold T.S."/>
            <person name="Dimmen G."/>
            <person name="Lindemann P.C."/>
            <person name="Jordal S."/>
            <person name="Kommedal O."/>
        </authorList>
    </citation>
    <scope>NUCLEOTIDE SEQUENCE [LARGE SCALE GENOMIC DNA]</scope>
    <source>
        <strain evidence="14">PXX</strain>
    </source>
</reference>
<accession>A0AAX1F7U6</accession>
<feature type="domain" description="RCK N-terminal" evidence="12">
    <location>
        <begin position="410"/>
        <end position="534"/>
    </location>
</feature>
<dbReference type="EMBL" id="CP038018">
    <property type="protein sequence ID" value="QED92148.1"/>
    <property type="molecule type" value="Genomic_DNA"/>
</dbReference>
<keyword evidence="9" id="KW-0406">Ion transport</keyword>
<evidence type="ECO:0000256" key="6">
    <source>
        <dbReference type="ARBA" id="ARBA00022692"/>
    </source>
</evidence>
<dbReference type="SUPFAM" id="SSF51735">
    <property type="entry name" value="NAD(P)-binding Rossmann-fold domains"/>
    <property type="match status" value="1"/>
</dbReference>
<protein>
    <submittedName>
        <fullName evidence="13">Potassium transporter</fullName>
    </submittedName>
</protein>
<dbReference type="Pfam" id="PF02254">
    <property type="entry name" value="TrkA_N"/>
    <property type="match status" value="1"/>
</dbReference>
<dbReference type="AlphaFoldDB" id="A0AAX1F7U6"/>
<dbReference type="GO" id="GO:0008324">
    <property type="term" value="F:monoatomic cation transmembrane transporter activity"/>
    <property type="evidence" value="ECO:0007669"/>
    <property type="project" value="InterPro"/>
</dbReference>
<keyword evidence="6 11" id="KW-0812">Transmembrane</keyword>